<dbReference type="Proteomes" id="UP001160148">
    <property type="component" value="Unassembled WGS sequence"/>
</dbReference>
<dbReference type="EMBL" id="CARXXK010000005">
    <property type="protein sequence ID" value="CAI6369592.1"/>
    <property type="molecule type" value="Genomic_DNA"/>
</dbReference>
<evidence type="ECO:0000313" key="2">
    <source>
        <dbReference type="Proteomes" id="UP001160148"/>
    </source>
</evidence>
<comment type="caution">
    <text evidence="1">The sequence shown here is derived from an EMBL/GenBank/DDBJ whole genome shotgun (WGS) entry which is preliminary data.</text>
</comment>
<keyword evidence="2" id="KW-1185">Reference proteome</keyword>
<evidence type="ECO:0008006" key="3">
    <source>
        <dbReference type="Google" id="ProtNLM"/>
    </source>
</evidence>
<reference evidence="1 2" key="1">
    <citation type="submission" date="2023-01" db="EMBL/GenBank/DDBJ databases">
        <authorList>
            <person name="Whitehead M."/>
        </authorList>
    </citation>
    <scope>NUCLEOTIDE SEQUENCE [LARGE SCALE GENOMIC DNA]</scope>
</reference>
<protein>
    <recommendedName>
        <fullName evidence="3">LAGLIDADG homing endonuclease</fullName>
    </recommendedName>
</protein>
<evidence type="ECO:0000313" key="1">
    <source>
        <dbReference type="EMBL" id="CAI6369592.1"/>
    </source>
</evidence>
<name>A0AAV0XNT3_9HEMI</name>
<sequence>MTLCTRSKRLLALLLLIRRKKKYTLKKTRLWVHSMNRTQSENGEFKKLCVELELYPDRYFNTFRMNKDQFDILYTLLKNSLSKNDTNFRKSIPAKERLVVTLR</sequence>
<proteinExistence type="predicted"/>
<dbReference type="AlphaFoldDB" id="A0AAV0XNT3"/>
<gene>
    <name evidence="1" type="ORF">MEUPH1_LOCUS23816</name>
</gene>
<organism evidence="1 2">
    <name type="scientific">Macrosiphum euphorbiae</name>
    <name type="common">potato aphid</name>
    <dbReference type="NCBI Taxonomy" id="13131"/>
    <lineage>
        <taxon>Eukaryota</taxon>
        <taxon>Metazoa</taxon>
        <taxon>Ecdysozoa</taxon>
        <taxon>Arthropoda</taxon>
        <taxon>Hexapoda</taxon>
        <taxon>Insecta</taxon>
        <taxon>Pterygota</taxon>
        <taxon>Neoptera</taxon>
        <taxon>Paraneoptera</taxon>
        <taxon>Hemiptera</taxon>
        <taxon>Sternorrhyncha</taxon>
        <taxon>Aphidomorpha</taxon>
        <taxon>Aphidoidea</taxon>
        <taxon>Aphididae</taxon>
        <taxon>Macrosiphini</taxon>
        <taxon>Macrosiphum</taxon>
    </lineage>
</organism>
<accession>A0AAV0XNT3</accession>